<proteinExistence type="predicted"/>
<reference evidence="1" key="1">
    <citation type="submission" date="2021-01" db="EMBL/GenBank/DDBJ databases">
        <authorList>
            <consortium name="Genoscope - CEA"/>
            <person name="William W."/>
        </authorList>
    </citation>
    <scope>NUCLEOTIDE SEQUENCE</scope>
</reference>
<sequence>MSLIALDFSYLPDVKVPGKRAPLFSTKHVWTVYSLYSTDVAKVPAALRCFILFLIIVFECAGGDDKLDGDAAVNKFSSDIY</sequence>
<dbReference type="EMBL" id="HG994362">
    <property type="protein sequence ID" value="CAF2240302.1"/>
    <property type="molecule type" value="Genomic_DNA"/>
</dbReference>
<gene>
    <name evidence="1" type="ORF">DARMORV10_A08P17320.1</name>
</gene>
<protein>
    <submittedName>
        <fullName evidence="1">(rape) hypothetical protein</fullName>
    </submittedName>
</protein>
<accession>A0A817A4D8</accession>
<name>A0A817A4D8_BRANA</name>
<dbReference type="Proteomes" id="UP001295469">
    <property type="component" value="Chromosome A08"/>
</dbReference>
<dbReference type="AlphaFoldDB" id="A0A817A4D8"/>
<evidence type="ECO:0000313" key="1">
    <source>
        <dbReference type="EMBL" id="CAF2240302.1"/>
    </source>
</evidence>
<organism evidence="1">
    <name type="scientific">Brassica napus</name>
    <name type="common">Rape</name>
    <dbReference type="NCBI Taxonomy" id="3708"/>
    <lineage>
        <taxon>Eukaryota</taxon>
        <taxon>Viridiplantae</taxon>
        <taxon>Streptophyta</taxon>
        <taxon>Embryophyta</taxon>
        <taxon>Tracheophyta</taxon>
        <taxon>Spermatophyta</taxon>
        <taxon>Magnoliopsida</taxon>
        <taxon>eudicotyledons</taxon>
        <taxon>Gunneridae</taxon>
        <taxon>Pentapetalae</taxon>
        <taxon>rosids</taxon>
        <taxon>malvids</taxon>
        <taxon>Brassicales</taxon>
        <taxon>Brassicaceae</taxon>
        <taxon>Brassiceae</taxon>
        <taxon>Brassica</taxon>
    </lineage>
</organism>